<dbReference type="GO" id="GO:0004386">
    <property type="term" value="F:helicase activity"/>
    <property type="evidence" value="ECO:0007669"/>
    <property type="project" value="UniProtKB-KW"/>
</dbReference>
<dbReference type="Gene3D" id="3.40.50.300">
    <property type="entry name" value="P-loop containing nucleotide triphosphate hydrolases"/>
    <property type="match status" value="1"/>
</dbReference>
<evidence type="ECO:0000313" key="9">
    <source>
        <dbReference type="EMBL" id="RIH90978.1"/>
    </source>
</evidence>
<dbReference type="Proteomes" id="UP000265715">
    <property type="component" value="Unassembled WGS sequence"/>
</dbReference>
<dbReference type="InterPro" id="IPR038718">
    <property type="entry name" value="SNF2-like_sf"/>
</dbReference>
<dbReference type="InterPro" id="IPR049730">
    <property type="entry name" value="SNF2/RAD54-like_C"/>
</dbReference>
<evidence type="ECO:0000259" key="7">
    <source>
        <dbReference type="PROSITE" id="PS51192"/>
    </source>
</evidence>
<dbReference type="InterPro" id="IPR000330">
    <property type="entry name" value="SNF2_N"/>
</dbReference>
<dbReference type="AlphaFoldDB" id="A0A399F458"/>
<gene>
    <name evidence="9" type="primary">rapA_1</name>
    <name evidence="9" type="ORF">Mterra_00058</name>
</gene>
<dbReference type="GO" id="GO:0016787">
    <property type="term" value="F:hydrolase activity"/>
    <property type="evidence" value="ECO:0007669"/>
    <property type="project" value="UniProtKB-KW"/>
</dbReference>
<accession>A0A399F458</accession>
<dbReference type="SUPFAM" id="SSF52540">
    <property type="entry name" value="P-loop containing nucleoside triphosphate hydrolases"/>
    <property type="match status" value="2"/>
</dbReference>
<dbReference type="CDD" id="cd18793">
    <property type="entry name" value="SF2_C_SNF"/>
    <property type="match status" value="1"/>
</dbReference>
<dbReference type="PANTHER" id="PTHR45766:SF6">
    <property type="entry name" value="SWI_SNF-RELATED MATRIX-ASSOCIATED ACTIN-DEPENDENT REGULATOR OF CHROMATIN SUBFAMILY A-LIKE PROTEIN 1"/>
    <property type="match status" value="1"/>
</dbReference>
<dbReference type="PROSITE" id="PS51192">
    <property type="entry name" value="HELICASE_ATP_BIND_1"/>
    <property type="match status" value="1"/>
</dbReference>
<evidence type="ECO:0000256" key="6">
    <source>
        <dbReference type="SAM" id="MobiDB-lite"/>
    </source>
</evidence>
<evidence type="ECO:0000256" key="2">
    <source>
        <dbReference type="ARBA" id="ARBA00022801"/>
    </source>
</evidence>
<comment type="caution">
    <text evidence="9">The sequence shown here is derived from an EMBL/GenBank/DDBJ whole genome shotgun (WGS) entry which is preliminary data.</text>
</comment>
<dbReference type="InterPro" id="IPR027417">
    <property type="entry name" value="P-loop_NTPase"/>
</dbReference>
<feature type="domain" description="Helicase ATP-binding" evidence="7">
    <location>
        <begin position="115"/>
        <end position="287"/>
    </location>
</feature>
<organism evidence="9 10">
    <name type="scientific">Calidithermus terrae</name>
    <dbReference type="NCBI Taxonomy" id="1408545"/>
    <lineage>
        <taxon>Bacteria</taxon>
        <taxon>Thermotogati</taxon>
        <taxon>Deinococcota</taxon>
        <taxon>Deinococci</taxon>
        <taxon>Thermales</taxon>
        <taxon>Thermaceae</taxon>
        <taxon>Calidithermus</taxon>
    </lineage>
</organism>
<protein>
    <submittedName>
        <fullName evidence="9">RNA polymerase-associated protein RapA</fullName>
        <ecNumber evidence="9">3.6.4.-</ecNumber>
    </submittedName>
</protein>
<reference evidence="9 10" key="1">
    <citation type="submission" date="2018-08" db="EMBL/GenBank/DDBJ databases">
        <title>Meiothermus terrae DSM 26712 genome sequencing project.</title>
        <authorList>
            <person name="Da Costa M.S."/>
            <person name="Albuquerque L."/>
            <person name="Raposo P."/>
            <person name="Froufe H.J.C."/>
            <person name="Barroso C.S."/>
            <person name="Egas C."/>
        </authorList>
    </citation>
    <scope>NUCLEOTIDE SEQUENCE [LARGE SCALE GENOMIC DNA]</scope>
    <source>
        <strain evidence="9 10">DSM 26712</strain>
    </source>
</reference>
<dbReference type="EC" id="3.6.4.-" evidence="9"/>
<evidence type="ECO:0000256" key="5">
    <source>
        <dbReference type="SAM" id="Coils"/>
    </source>
</evidence>
<dbReference type="InterPro" id="IPR024975">
    <property type="entry name" value="NOV_C"/>
</dbReference>
<dbReference type="SMART" id="SM00490">
    <property type="entry name" value="HELICc"/>
    <property type="match status" value="1"/>
</dbReference>
<dbReference type="Pfam" id="PF13020">
    <property type="entry name" value="NOV_C"/>
    <property type="match status" value="1"/>
</dbReference>
<dbReference type="PANTHER" id="PTHR45766">
    <property type="entry name" value="DNA ANNEALING HELICASE AND ENDONUCLEASE ZRANB3 FAMILY MEMBER"/>
    <property type="match status" value="1"/>
</dbReference>
<feature type="region of interest" description="Disordered" evidence="6">
    <location>
        <begin position="410"/>
        <end position="434"/>
    </location>
</feature>
<keyword evidence="2 9" id="KW-0378">Hydrolase</keyword>
<evidence type="ECO:0000256" key="4">
    <source>
        <dbReference type="ARBA" id="ARBA00022840"/>
    </source>
</evidence>
<dbReference type="OrthoDB" id="9814088at2"/>
<dbReference type="CDD" id="cd18011">
    <property type="entry name" value="DEXDc_RapA"/>
    <property type="match status" value="1"/>
</dbReference>
<dbReference type="PROSITE" id="PS51194">
    <property type="entry name" value="HELICASE_CTER"/>
    <property type="match status" value="1"/>
</dbReference>
<dbReference type="EMBL" id="QXDL01000001">
    <property type="protein sequence ID" value="RIH90978.1"/>
    <property type="molecule type" value="Genomic_DNA"/>
</dbReference>
<name>A0A399F458_9DEIN</name>
<dbReference type="Pfam" id="PF00176">
    <property type="entry name" value="SNF2-rel_dom"/>
    <property type="match status" value="1"/>
</dbReference>
<evidence type="ECO:0000256" key="1">
    <source>
        <dbReference type="ARBA" id="ARBA00022741"/>
    </source>
</evidence>
<evidence type="ECO:0000256" key="3">
    <source>
        <dbReference type="ARBA" id="ARBA00022806"/>
    </source>
</evidence>
<feature type="compositionally biased region" description="Acidic residues" evidence="6">
    <location>
        <begin position="419"/>
        <end position="428"/>
    </location>
</feature>
<evidence type="ECO:0000259" key="8">
    <source>
        <dbReference type="PROSITE" id="PS51194"/>
    </source>
</evidence>
<dbReference type="GO" id="GO:0005524">
    <property type="term" value="F:ATP binding"/>
    <property type="evidence" value="ECO:0007669"/>
    <property type="project" value="UniProtKB-KW"/>
</dbReference>
<sequence>MRLGDIDSGSRLLGVVPGESVEVLSVRRYGADALELTYRTNDGRTGSQLIYRSQEGELSLQSGELQWNPNLDGSRLRLAAEAYRIRLAHLFDPLLAVHTSTVEPLPHQITAVYEHMLSRQPLRFLLADDPGAGKTIMAGLLIKELLMRGDLRRCLVVCPGSLAEQWQDELYTRFQLSFEIMTNDKLSAAVTGNWLSETPLVIARLDKLARDEAVQAKLEATEWDLVVCDEAHKMSASYYGTEAKYTKRYLLGRRLSSLTRHFLLMTATPHNGHEADFQLFMGLLDPDRFEGRYRQGVHSSDASDLMRRLTKEQLVKFDGTPLFPERIAYTVPYSLSSLEASLYDAVTEYVRQEFNRAEASQRDEVRRTVGFALTVLQRRLASSPEAIYQSLKRRRERLERKLNEERNHAALTLPSVSIEPEELEDDEERSGAEQEQLEEFMVDQASAARTIAELEAEIATLRRLEALALQVVLSGTDRKWEELSSLLQDNPEMFDAGGSRRKLVVFTEHRDTLNYLRDRIAGLLGREDAVVCIHGGMSRDERRASQQAFTQDPQTLVLLATDAAGEGINLQRAHLMVNYDLPWNPNRLEQRFGRIHRIGQTEVCHLWNLVAHNTREGEVYERLLRKLEREREALGGRVFDVLGRLSFGEKPLRELLVEAVRYGDRPEVRARLGQVLDHSLDTAHLRALLEERALAQDTLDTSKVRVIREDMERAEARRLQPHFVAAFFLEALRQLGGSVFEREQGRYEVRRVPSSLRERARQRFRQPVLERYERITFDKALIRQEGKPMAEFVCPGHPLLEVVGEAVWERDRELLRQGAILVDAGDPGLTPRSLYAIEHLIQDARPVPRPVSRQLHFVEFGTEPKAAGYAPYLDYRPLGEEEAAAVRRWLEANPVPSPDQQAQQALEYAVLHLMPSHYNEVKARREALVSKTRAAVRERLTKEIQYWDARANELRAQEDAGKKPRLNSQKARQRADELEARLRSRLLELEAEAQLSQQPPTVVAQALVVPAGLLATLLPGHTEIQAQEAQAQDTRTSELRAMRAVMELERQLGFTPRDVSALKCGYDIESQVEGGRLRFIEVKGRVKGAETVTVTKNEILTALNKPDDFILALVELGDHGETVYYVRQPFAREPDFGATSVNYRVADLLARAEFRHPG</sequence>
<keyword evidence="10" id="KW-1185">Reference proteome</keyword>
<feature type="region of interest" description="Disordered" evidence="6">
    <location>
        <begin position="955"/>
        <end position="974"/>
    </location>
</feature>
<dbReference type="RefSeq" id="WP_119313341.1">
    <property type="nucleotide sequence ID" value="NZ_QXDL01000001.1"/>
</dbReference>
<feature type="coiled-coil region" evidence="5">
    <location>
        <begin position="437"/>
        <end position="464"/>
    </location>
</feature>
<keyword evidence="3" id="KW-0347">Helicase</keyword>
<keyword evidence="4" id="KW-0067">ATP-binding</keyword>
<dbReference type="Gene3D" id="3.40.50.10810">
    <property type="entry name" value="Tandem AAA-ATPase domain"/>
    <property type="match status" value="1"/>
</dbReference>
<dbReference type="InterPro" id="IPR057342">
    <property type="entry name" value="DEXDc_RapA"/>
</dbReference>
<dbReference type="SMART" id="SM00487">
    <property type="entry name" value="DEXDc"/>
    <property type="match status" value="1"/>
</dbReference>
<feature type="domain" description="Helicase C-terminal" evidence="8">
    <location>
        <begin position="482"/>
        <end position="653"/>
    </location>
</feature>
<keyword evidence="1" id="KW-0547">Nucleotide-binding</keyword>
<dbReference type="InterPro" id="IPR001650">
    <property type="entry name" value="Helicase_C-like"/>
</dbReference>
<keyword evidence="5" id="KW-0175">Coiled coil</keyword>
<dbReference type="Pfam" id="PF00271">
    <property type="entry name" value="Helicase_C"/>
    <property type="match status" value="1"/>
</dbReference>
<dbReference type="InterPro" id="IPR014001">
    <property type="entry name" value="Helicase_ATP-bd"/>
</dbReference>
<proteinExistence type="predicted"/>
<evidence type="ECO:0000313" key="10">
    <source>
        <dbReference type="Proteomes" id="UP000265715"/>
    </source>
</evidence>